<keyword evidence="5" id="KW-0812">Transmembrane</keyword>
<evidence type="ECO:0000256" key="2">
    <source>
        <dbReference type="ARBA" id="ARBA00009348"/>
    </source>
</evidence>
<feature type="coiled-coil region" evidence="4">
    <location>
        <begin position="475"/>
        <end position="593"/>
    </location>
</feature>
<evidence type="ECO:0000256" key="4">
    <source>
        <dbReference type="SAM" id="Coils"/>
    </source>
</evidence>
<sequence>MRGKRNQFRHLIFAGVVTSALTFSSLVASPLAHAADDETHSTSQNLVSQPQVQFSDATMSDVKSIIVREEGKIYYRIPAITATPGGDLIASFDERPLSAGDPNQLKNVTTGFNGENWYKGLTTKWKNGEDSPNPNSIIQYRSKDNGETWQKDGYVCQGNPVSNWNEIHGCSDPSYVVDWETGKIFNFHVRSYEAGIQEAVPGNDETNRHVIQVEVSTSNDDGKTWTSKVITSKVTPNKQTLWRFAASGQGIQLTHPDRDGWLVQQFTKADWRGGPQAAFSLISKDHGETWEPGAEVGDKMDENKVVELSNGDLLLTSRDKNGPSNNYRNGDGHRWQAISKDGGFTWSTPTWMPGVTEGKTNGQIIRAFPHAPANDLRSQILLYANAKRITDNNPSGQNNDRSHGTVWMSCDDGKSWPHSKMFNEGSTGYVTITVQHNGRIGMLSEDGTEKHKENGIYYRNFDMDWVGTCPGVKQVIELEKQAEELAKAKQQAEEELARKAEELAQAEQAIEENKAEIAQQQEQIDQLTNDLANANKEIDDAKAQLDKLTTEKTELTEKVTELNAENEKLSEQLAQAEKDKAELEKKLAEAQQAPKAEYPLIPLTPANPIDNSNDEDAQAQSAAPVVSVAHPDIKQGDVQTFTAKGFAPGERVQVRVHSTVVDLGVIAVRDDGSVTVDWTVPADFPTGEHMVEFIGAQRATAQFNVVANGVAQDPMKQPTSPVKVDPSGTSPSTVNTLAKTGLDLSSVLALVVLAVIGGAACLRRPERN</sequence>
<evidence type="ECO:0000256" key="3">
    <source>
        <dbReference type="ARBA" id="ARBA00012733"/>
    </source>
</evidence>
<dbReference type="InterPro" id="IPR036278">
    <property type="entry name" value="Sialidase_sf"/>
</dbReference>
<dbReference type="Gene3D" id="1.10.287.1490">
    <property type="match status" value="1"/>
</dbReference>
<dbReference type="InterPro" id="IPR026856">
    <property type="entry name" value="Sialidase_fam"/>
</dbReference>
<feature type="domain" description="Sialidase" evidence="7">
    <location>
        <begin position="121"/>
        <end position="442"/>
    </location>
</feature>
<gene>
    <name evidence="8" type="ORF">JTE88_00110</name>
</gene>
<evidence type="ECO:0000313" key="8">
    <source>
        <dbReference type="EMBL" id="QRV02203.1"/>
    </source>
</evidence>
<dbReference type="Proteomes" id="UP000602653">
    <property type="component" value="Chromosome"/>
</dbReference>
<protein>
    <recommendedName>
        <fullName evidence="3">exo-alpha-sialidase</fullName>
        <ecNumber evidence="3">3.2.1.18</ecNumber>
    </recommendedName>
</protein>
<organism evidence="8 9">
    <name type="scientific">Arcanobacterium phocisimile</name>
    <dbReference type="NCBI Taxonomy" id="1302235"/>
    <lineage>
        <taxon>Bacteria</taxon>
        <taxon>Bacillati</taxon>
        <taxon>Actinomycetota</taxon>
        <taxon>Actinomycetes</taxon>
        <taxon>Actinomycetales</taxon>
        <taxon>Actinomycetaceae</taxon>
        <taxon>Arcanobacterium</taxon>
    </lineage>
</organism>
<proteinExistence type="inferred from homology"/>
<keyword evidence="5" id="KW-1133">Transmembrane helix</keyword>
<dbReference type="EMBL" id="CP070228">
    <property type="protein sequence ID" value="QRV02203.1"/>
    <property type="molecule type" value="Genomic_DNA"/>
</dbReference>
<evidence type="ECO:0000256" key="5">
    <source>
        <dbReference type="SAM" id="Phobius"/>
    </source>
</evidence>
<keyword evidence="6" id="KW-0732">Signal</keyword>
<dbReference type="SUPFAM" id="SSF50939">
    <property type="entry name" value="Sialidases"/>
    <property type="match status" value="1"/>
</dbReference>
<feature type="transmembrane region" description="Helical" evidence="5">
    <location>
        <begin position="744"/>
        <end position="762"/>
    </location>
</feature>
<keyword evidence="9" id="KW-1185">Reference proteome</keyword>
<comment type="similarity">
    <text evidence="2">Belongs to the glycosyl hydrolase 33 family.</text>
</comment>
<comment type="catalytic activity">
    <reaction evidence="1">
        <text>Hydrolysis of alpha-(2-&gt;3)-, alpha-(2-&gt;6)-, alpha-(2-&gt;8)- glycosidic linkages of terminal sialic acid residues in oligosaccharides, glycoproteins, glycolipids, colominic acid and synthetic substrates.</text>
        <dbReference type="EC" id="3.2.1.18"/>
    </reaction>
</comment>
<feature type="signal peptide" evidence="6">
    <location>
        <begin position="1"/>
        <end position="34"/>
    </location>
</feature>
<evidence type="ECO:0000256" key="6">
    <source>
        <dbReference type="SAM" id="SignalP"/>
    </source>
</evidence>
<name>A0ABX7IGF8_9ACTO</name>
<dbReference type="PANTHER" id="PTHR10628:SF30">
    <property type="entry name" value="EXO-ALPHA-SIALIDASE"/>
    <property type="match status" value="1"/>
</dbReference>
<accession>A0ABX7IGF8</accession>
<dbReference type="EC" id="3.2.1.18" evidence="3"/>
<dbReference type="RefSeq" id="WP_204424522.1">
    <property type="nucleotide sequence ID" value="NZ_CP070228.1"/>
</dbReference>
<dbReference type="PANTHER" id="PTHR10628">
    <property type="entry name" value="SIALIDASE"/>
    <property type="match status" value="1"/>
</dbReference>
<feature type="chain" id="PRO_5045344234" description="exo-alpha-sialidase" evidence="6">
    <location>
        <begin position="35"/>
        <end position="768"/>
    </location>
</feature>
<dbReference type="Pfam" id="PF13088">
    <property type="entry name" value="BNR_2"/>
    <property type="match status" value="1"/>
</dbReference>
<dbReference type="CDD" id="cd15482">
    <property type="entry name" value="Sialidase_non-viral"/>
    <property type="match status" value="1"/>
</dbReference>
<dbReference type="Gene3D" id="2.120.10.10">
    <property type="match status" value="2"/>
</dbReference>
<reference evidence="8 9" key="1">
    <citation type="submission" date="2021-02" db="EMBL/GenBank/DDBJ databases">
        <title>Complete Genome Sequence of Arcanobacterium phocisimile strain DSM 26142T from a harbour seal.</title>
        <authorList>
            <person name="Borowiak M."/>
            <person name="Alssahen M."/>
            <person name="Malorny B."/>
            <person name="Laemmler C."/>
            <person name="Siebert U."/>
            <person name="Ploetz M."/>
            <person name="Abdulmawjood A."/>
        </authorList>
    </citation>
    <scope>NUCLEOTIDE SEQUENCE [LARGE SCALE GENOMIC DNA]</scope>
    <source>
        <strain evidence="8 9">DSM 26142</strain>
    </source>
</reference>
<evidence type="ECO:0000259" key="7">
    <source>
        <dbReference type="Pfam" id="PF13088"/>
    </source>
</evidence>
<evidence type="ECO:0000256" key="1">
    <source>
        <dbReference type="ARBA" id="ARBA00000427"/>
    </source>
</evidence>
<keyword evidence="5" id="KW-0472">Membrane</keyword>
<dbReference type="InterPro" id="IPR011040">
    <property type="entry name" value="Sialidase"/>
</dbReference>
<evidence type="ECO:0000313" key="9">
    <source>
        <dbReference type="Proteomes" id="UP000602653"/>
    </source>
</evidence>
<keyword evidence="4" id="KW-0175">Coiled coil</keyword>